<feature type="compositionally biased region" description="Acidic residues" evidence="2">
    <location>
        <begin position="618"/>
        <end position="642"/>
    </location>
</feature>
<feature type="compositionally biased region" description="Basic and acidic residues" evidence="2">
    <location>
        <begin position="241"/>
        <end position="280"/>
    </location>
</feature>
<feature type="region of interest" description="Disordered" evidence="2">
    <location>
        <begin position="328"/>
        <end position="391"/>
    </location>
</feature>
<dbReference type="EMBL" id="DVON01000292">
    <property type="protein sequence ID" value="HIV14226.1"/>
    <property type="molecule type" value="Genomic_DNA"/>
</dbReference>
<keyword evidence="1" id="KW-0175">Coiled coil</keyword>
<feature type="region of interest" description="Disordered" evidence="2">
    <location>
        <begin position="555"/>
        <end position="703"/>
    </location>
</feature>
<feature type="compositionally biased region" description="Acidic residues" evidence="2">
    <location>
        <begin position="658"/>
        <end position="690"/>
    </location>
</feature>
<feature type="region of interest" description="Disordered" evidence="2">
    <location>
        <begin position="189"/>
        <end position="213"/>
    </location>
</feature>
<feature type="compositionally biased region" description="Basic and acidic residues" evidence="2">
    <location>
        <begin position="380"/>
        <end position="391"/>
    </location>
</feature>
<feature type="compositionally biased region" description="Acidic residues" evidence="2">
    <location>
        <begin position="803"/>
        <end position="816"/>
    </location>
</feature>
<reference evidence="3" key="2">
    <citation type="journal article" date="2021" name="PeerJ">
        <title>Extensive microbial diversity within the chicken gut microbiome revealed by metagenomics and culture.</title>
        <authorList>
            <person name="Gilroy R."/>
            <person name="Ravi A."/>
            <person name="Getino M."/>
            <person name="Pursley I."/>
            <person name="Horton D.L."/>
            <person name="Alikhan N.F."/>
            <person name="Baker D."/>
            <person name="Gharbi K."/>
            <person name="Hall N."/>
            <person name="Watson M."/>
            <person name="Adriaenssens E.M."/>
            <person name="Foster-Nyarko E."/>
            <person name="Jarju S."/>
            <person name="Secka A."/>
            <person name="Antonio M."/>
            <person name="Oren A."/>
            <person name="Chaudhuri R.R."/>
            <person name="La Ragione R."/>
            <person name="Hildebrand F."/>
            <person name="Pallen M.J."/>
        </authorList>
    </citation>
    <scope>NUCLEOTIDE SEQUENCE</scope>
    <source>
        <strain evidence="3">ChiBcec2-4451</strain>
    </source>
</reference>
<dbReference type="SUPFAM" id="SSF52540">
    <property type="entry name" value="P-loop containing nucleoside triphosphate hydrolases"/>
    <property type="match status" value="1"/>
</dbReference>
<dbReference type="InterPro" id="IPR011990">
    <property type="entry name" value="TPR-like_helical_dom_sf"/>
</dbReference>
<feature type="region of interest" description="Disordered" evidence="2">
    <location>
        <begin position="416"/>
        <end position="543"/>
    </location>
</feature>
<feature type="compositionally biased region" description="Acidic residues" evidence="2">
    <location>
        <begin position="481"/>
        <end position="535"/>
    </location>
</feature>
<evidence type="ECO:0000313" key="3">
    <source>
        <dbReference type="EMBL" id="HIV14226.1"/>
    </source>
</evidence>
<dbReference type="AlphaFoldDB" id="A0A9D1NXU1"/>
<feature type="coiled-coil region" evidence="1">
    <location>
        <begin position="822"/>
        <end position="849"/>
    </location>
</feature>
<feature type="compositionally biased region" description="Basic and acidic residues" evidence="2">
    <location>
        <begin position="345"/>
        <end position="373"/>
    </location>
</feature>
<comment type="caution">
    <text evidence="3">The sequence shown here is derived from an EMBL/GenBank/DDBJ whole genome shotgun (WGS) entry which is preliminary data.</text>
</comment>
<sequence length="1128" mass="123872">MKLDEINSLVDAQDYEGALQIADTIDWRRVKSIRTLCMVADIYEVNGKLESSMKMLQLAYKRSSVGKMILYRLVELCLKMGRSDDAVSYYNEYLETASNDTSKYILKYKILKAQNAPLDDQIQVLEEYREREYTERWVYELAKLYKRAGKEHKCVETCDDLILWFGEGKYVTKAMELKMTYTPLTVSQREKYEKAVPSPGTGQPFSEKKTEPASVKIPLTSEHAGNAASLAMHTAAAAAEDVSRQDKDGETLEAKAEPSEKGSADADTRMGTHTSADDSRPVPQVDTGKIRENSVQLQERLAKSFQEVLSGINRSRAVASMENLGKAAGTEPLKMPEEENISDYQVKDLKPERSGEDKISGEKGEAIAHRTERPAAPAKVKTEKPEDKEITSVKDVDLEALFAETSSMIAETIGAAQLEAGSETEKAAVLEENTEAEETPAVQAEGVQTEAPADAEESTETEETAVPEESAETEGIAVPEESAETEETAVPEESAEAEETAVPEESAETEETEVPEESADAENAVEDVAADEEEIPQNPEDFSDIEAALAQAAQGFMEETEQEAEPSAAETVEVSGEADAADLDAERAMEAFAASLDSLSDGETDKAAEQAEEGSVSETEELPVSEGEVPEETTESADDAEEAAMAAFEAALNLDTDLSYEETSEEADNLDAEEEREIADEESLEDEESGGDPFLSAVSGNTGELDIEAQLRAVLGGQEEKKGGEIQEDDLARTLFGSEETENGQEETDSLEEELSQEEILEEVPAEEDSSQEEEAGEAEYEEVLTDLPEEEDISAESAETPAEQEDSSGDEEMDFTPDIDLDIVLEANKEKEEEQEQLNIDMLLEEAEAEPEMPATIPEGETPEEKRIRIMNATRPDRLTDQQKKLFSYFAKIPGMDQQILDALNGAYSHSGERTSHRGNIAIMGSHGTGKSRLGDGLVKALCKELGLPAAKYARLDASDMNSKDPARVVAKLSGGFLLIERAGHMSADTISKLSKAMDFRTDSLIVIIEDDKTSMRRMLAEYPEFAEKFATVISIPVFTNDELVSFARTYARENGYRMDEMGVLALYTLIGNNQREDEPITVGKVKEMVDGAIRRAGGGLKLGRKISKRHTDEEGRIYLYEKDFDL</sequence>
<dbReference type="Gene3D" id="1.25.40.10">
    <property type="entry name" value="Tetratricopeptide repeat domain"/>
    <property type="match status" value="1"/>
</dbReference>
<dbReference type="SUPFAM" id="SSF48452">
    <property type="entry name" value="TPR-like"/>
    <property type="match status" value="1"/>
</dbReference>
<protein>
    <recommendedName>
        <fullName evidence="5">Stage V sporulation protein K</fullName>
    </recommendedName>
</protein>
<name>A0A9D1NXU1_9FIRM</name>
<feature type="region of interest" description="Disordered" evidence="2">
    <location>
        <begin position="716"/>
        <end position="816"/>
    </location>
</feature>
<reference evidence="3" key="1">
    <citation type="submission" date="2020-10" db="EMBL/GenBank/DDBJ databases">
        <authorList>
            <person name="Gilroy R."/>
        </authorList>
    </citation>
    <scope>NUCLEOTIDE SEQUENCE</scope>
    <source>
        <strain evidence="3">ChiBcec2-4451</strain>
    </source>
</reference>
<evidence type="ECO:0008006" key="5">
    <source>
        <dbReference type="Google" id="ProtNLM"/>
    </source>
</evidence>
<proteinExistence type="predicted"/>
<feature type="region of interest" description="Disordered" evidence="2">
    <location>
        <begin position="234"/>
        <end position="290"/>
    </location>
</feature>
<evidence type="ECO:0000256" key="1">
    <source>
        <dbReference type="SAM" id="Coils"/>
    </source>
</evidence>
<evidence type="ECO:0000256" key="2">
    <source>
        <dbReference type="SAM" id="MobiDB-lite"/>
    </source>
</evidence>
<evidence type="ECO:0000313" key="4">
    <source>
        <dbReference type="Proteomes" id="UP000886723"/>
    </source>
</evidence>
<organism evidence="3 4">
    <name type="scientific">Candidatus Pullilachnospira stercoravium</name>
    <dbReference type="NCBI Taxonomy" id="2840913"/>
    <lineage>
        <taxon>Bacteria</taxon>
        <taxon>Bacillati</taxon>
        <taxon>Bacillota</taxon>
        <taxon>Clostridia</taxon>
        <taxon>Lachnospirales</taxon>
        <taxon>Lachnospiraceae</taxon>
        <taxon>Lachnospiraceae incertae sedis</taxon>
        <taxon>Candidatus Pullilachnospira</taxon>
    </lineage>
</organism>
<feature type="compositionally biased region" description="Acidic residues" evidence="2">
    <location>
        <begin position="453"/>
        <end position="472"/>
    </location>
</feature>
<gene>
    <name evidence="3" type="ORF">IAA63_13970</name>
</gene>
<accession>A0A9D1NXU1</accession>
<dbReference type="Proteomes" id="UP000886723">
    <property type="component" value="Unassembled WGS sequence"/>
</dbReference>
<feature type="compositionally biased region" description="Acidic residues" evidence="2">
    <location>
        <begin position="739"/>
        <end position="795"/>
    </location>
</feature>
<dbReference type="InterPro" id="IPR027417">
    <property type="entry name" value="P-loop_NTPase"/>
</dbReference>